<proteinExistence type="predicted"/>
<protein>
    <submittedName>
        <fullName evidence="3">Uncharacterized protein</fullName>
    </submittedName>
</protein>
<feature type="region of interest" description="Disordered" evidence="1">
    <location>
        <begin position="1"/>
        <end position="23"/>
    </location>
</feature>
<keyword evidence="2" id="KW-0812">Transmembrane</keyword>
<name>A0A7W7W243_9ACTN</name>
<evidence type="ECO:0000256" key="1">
    <source>
        <dbReference type="SAM" id="MobiDB-lite"/>
    </source>
</evidence>
<keyword evidence="4" id="KW-1185">Reference proteome</keyword>
<accession>A0A7W7W243</accession>
<dbReference type="RefSeq" id="WP_184577404.1">
    <property type="nucleotide sequence ID" value="NZ_JACHJT010000001.1"/>
</dbReference>
<evidence type="ECO:0000313" key="4">
    <source>
        <dbReference type="Proteomes" id="UP000523007"/>
    </source>
</evidence>
<gene>
    <name evidence="3" type="ORF">F4561_002171</name>
</gene>
<dbReference type="AlphaFoldDB" id="A0A7W7W243"/>
<keyword evidence="2" id="KW-0472">Membrane</keyword>
<feature type="compositionally biased region" description="Polar residues" evidence="1">
    <location>
        <begin position="170"/>
        <end position="190"/>
    </location>
</feature>
<dbReference type="Proteomes" id="UP000523007">
    <property type="component" value="Unassembled WGS sequence"/>
</dbReference>
<organism evidence="3 4">
    <name type="scientific">Lipingzhangella halophila</name>
    <dbReference type="NCBI Taxonomy" id="1783352"/>
    <lineage>
        <taxon>Bacteria</taxon>
        <taxon>Bacillati</taxon>
        <taxon>Actinomycetota</taxon>
        <taxon>Actinomycetes</taxon>
        <taxon>Streptosporangiales</taxon>
        <taxon>Nocardiopsidaceae</taxon>
        <taxon>Lipingzhangella</taxon>
    </lineage>
</organism>
<feature type="transmembrane region" description="Helical" evidence="2">
    <location>
        <begin position="86"/>
        <end position="105"/>
    </location>
</feature>
<feature type="compositionally biased region" description="Basic and acidic residues" evidence="1">
    <location>
        <begin position="129"/>
        <end position="169"/>
    </location>
</feature>
<feature type="region of interest" description="Disordered" evidence="1">
    <location>
        <begin position="119"/>
        <end position="207"/>
    </location>
</feature>
<evidence type="ECO:0000313" key="3">
    <source>
        <dbReference type="EMBL" id="MBB4931351.1"/>
    </source>
</evidence>
<comment type="caution">
    <text evidence="3">The sequence shown here is derived from an EMBL/GenBank/DDBJ whole genome shotgun (WGS) entry which is preliminary data.</text>
</comment>
<sequence length="313" mass="33852">MATATRPAEAGTTDSTTAPAGRLARIGAAFGRGARRARSATGRWFDANTGHRGSTAWRATRGASGFRARRQAARDALRARKNHRPLFTALFAGGAALFAGLGAAVGRARARWHARADAEMNRVMPPEENVEHAHGSAEGERDAAHERASREPSPWRRDQPTTEKTDTDGSKTTPTDNQPNATNPNGNQPNAKPAPTPAGGNSMSGLPMASVAADMNSAASRYAPEDMWAVVRESRQWPEVSNQVALSVRTYAQKLESDYPINQAVTDKLQELYTAIAQTGSIAQEIEPLLRKAHQDDIARKENARRGEEKWNV</sequence>
<dbReference type="EMBL" id="JACHJT010000001">
    <property type="protein sequence ID" value="MBB4931351.1"/>
    <property type="molecule type" value="Genomic_DNA"/>
</dbReference>
<reference evidence="3 4" key="1">
    <citation type="submission" date="2020-08" db="EMBL/GenBank/DDBJ databases">
        <title>Sequencing the genomes of 1000 actinobacteria strains.</title>
        <authorList>
            <person name="Klenk H.-P."/>
        </authorList>
    </citation>
    <scope>NUCLEOTIDE SEQUENCE [LARGE SCALE GENOMIC DNA]</scope>
    <source>
        <strain evidence="3 4">DSM 102030</strain>
    </source>
</reference>
<evidence type="ECO:0000256" key="2">
    <source>
        <dbReference type="SAM" id="Phobius"/>
    </source>
</evidence>
<keyword evidence="2" id="KW-1133">Transmembrane helix</keyword>